<sequence>MNSSWSSASFSEPDNASPNGTGGSPLWVPSPNSSFLAGMTAPCPRLAYALVSLADFPSRVVVIPPTALAQPGKDKITQGEHDQPHAGSRCARTECRIQCPKCSRVAGAK</sequence>
<name>A0A8H9IXQ6_9PSEU</name>
<accession>A0A8H9IXQ6</accession>
<organism evidence="2 3">
    <name type="scientific">Amycolatopsis bartoniae</name>
    <dbReference type="NCBI Taxonomy" id="941986"/>
    <lineage>
        <taxon>Bacteria</taxon>
        <taxon>Bacillati</taxon>
        <taxon>Actinomycetota</taxon>
        <taxon>Actinomycetes</taxon>
        <taxon>Pseudonocardiales</taxon>
        <taxon>Pseudonocardiaceae</taxon>
        <taxon>Amycolatopsis</taxon>
    </lineage>
</organism>
<keyword evidence="3" id="KW-1185">Reference proteome</keyword>
<dbReference type="AlphaFoldDB" id="A0A8H9IXQ6"/>
<evidence type="ECO:0000313" key="3">
    <source>
        <dbReference type="Proteomes" id="UP000658656"/>
    </source>
</evidence>
<evidence type="ECO:0000256" key="1">
    <source>
        <dbReference type="SAM" id="MobiDB-lite"/>
    </source>
</evidence>
<reference evidence="2" key="1">
    <citation type="journal article" date="2014" name="Int. J. Syst. Evol. Microbiol.">
        <title>Complete genome sequence of Corynebacterium casei LMG S-19264T (=DSM 44701T), isolated from a smear-ripened cheese.</title>
        <authorList>
            <consortium name="US DOE Joint Genome Institute (JGI-PGF)"/>
            <person name="Walter F."/>
            <person name="Albersmeier A."/>
            <person name="Kalinowski J."/>
            <person name="Ruckert C."/>
        </authorList>
    </citation>
    <scope>NUCLEOTIDE SEQUENCE</scope>
    <source>
        <strain evidence="2">CGMCC 4.7679</strain>
    </source>
</reference>
<gene>
    <name evidence="2" type="ORF">GCM10017566_55780</name>
</gene>
<comment type="caution">
    <text evidence="2">The sequence shown here is derived from an EMBL/GenBank/DDBJ whole genome shotgun (WGS) entry which is preliminary data.</text>
</comment>
<evidence type="ECO:0000313" key="2">
    <source>
        <dbReference type="EMBL" id="GHF74804.1"/>
    </source>
</evidence>
<feature type="region of interest" description="Disordered" evidence="1">
    <location>
        <begin position="1"/>
        <end position="31"/>
    </location>
</feature>
<dbReference type="EMBL" id="BNAV01000010">
    <property type="protein sequence ID" value="GHF74804.1"/>
    <property type="molecule type" value="Genomic_DNA"/>
</dbReference>
<protein>
    <submittedName>
        <fullName evidence="2">Uncharacterized protein</fullName>
    </submittedName>
</protein>
<proteinExistence type="predicted"/>
<feature type="compositionally biased region" description="Polar residues" evidence="1">
    <location>
        <begin position="1"/>
        <end position="19"/>
    </location>
</feature>
<reference evidence="2" key="2">
    <citation type="submission" date="2020-09" db="EMBL/GenBank/DDBJ databases">
        <authorList>
            <person name="Sun Q."/>
            <person name="Zhou Y."/>
        </authorList>
    </citation>
    <scope>NUCLEOTIDE SEQUENCE</scope>
    <source>
        <strain evidence="2">CGMCC 4.7679</strain>
    </source>
</reference>
<dbReference type="Proteomes" id="UP000658656">
    <property type="component" value="Unassembled WGS sequence"/>
</dbReference>